<dbReference type="SUPFAM" id="SSF56672">
    <property type="entry name" value="DNA/RNA polymerases"/>
    <property type="match status" value="1"/>
</dbReference>
<name>A0AAW0SFY1_SCYPA</name>
<dbReference type="InterPro" id="IPR043128">
    <property type="entry name" value="Rev_trsase/Diguanyl_cyclase"/>
</dbReference>
<dbReference type="GO" id="GO:0071897">
    <property type="term" value="P:DNA biosynthetic process"/>
    <property type="evidence" value="ECO:0007669"/>
    <property type="project" value="UniProtKB-ARBA"/>
</dbReference>
<dbReference type="InterPro" id="IPR000477">
    <property type="entry name" value="RT_dom"/>
</dbReference>
<dbReference type="Gene3D" id="3.30.70.270">
    <property type="match status" value="1"/>
</dbReference>
<sequence length="761" mass="87222">VLAEHCRDPALLIRKQMVVSLTTLLEHYPEHDGITTTWIKAVLPLILDPEVKVQERVIEGVDQLLFQRLLPAGHAQEHTPGNLLPWNILTTLTKCSYHKFFNKVLLHWSKMDNSRFQVVNIVKCHIGQEHNEEAWTLLAMLSGYITIKNVAFAVDYFEQHCQNTAEVGSYTLLQVLKVLSNSMKHVPADRAEDLHQQLLLPLSSFSVGAELISSMMDAVTLLTYTLHGDDIENMHYYRSPVYLPPIGLSRHKCVLVRPATPASPPHHHTVQYRPYKESSMREFGSWITAVDWSFLETYPSIEQQENALHAILQHQYEAYFPLKTWRKRESDQPWMTPEIKRLIVKKRNAYNKGNPERYRELNSTPRVSHTHFREGGGGRVADVALTDKRPHIDGHQFGNLKGRSTTQYMVFLLDAILKGLEQRNTVAQMCLIDFKKAFDNVDHSVAVTQLYNFGCRTSFLPFISSFLTGRQQRTKYKDKTSTWLPTTCGVPQGTCIGPVIFLALINSLLQHSSHKVKFVDDVTVFSVNTTADLQANRLQQLITTINEQCQQLKLIPNPNKCQLININLLRQGVAFPDVHLDANPIPCVDIAKVVRLVMNSNLTWQDHVDHIVKKASKLFFMLFKARSFGATQQQLVQLYCQRIRPVLEYACPVWHPGLTSAQRTTLERVQKRVCRIILGGSYNRYIATLTTFGLPSLEDRRGQLTLSFGEKMKENDHLQLLPQRAPSRYQTRHSARLPPVRCRTERYRNSTIPYVTRLANK</sequence>
<proteinExistence type="predicted"/>
<feature type="domain" description="Reverse transcriptase" evidence="1">
    <location>
        <begin position="387"/>
        <end position="564"/>
    </location>
</feature>
<dbReference type="SUPFAM" id="SSF48371">
    <property type="entry name" value="ARM repeat"/>
    <property type="match status" value="1"/>
</dbReference>
<dbReference type="PANTHER" id="PTHR33332">
    <property type="entry name" value="REVERSE TRANSCRIPTASE DOMAIN-CONTAINING PROTEIN"/>
    <property type="match status" value="1"/>
</dbReference>
<dbReference type="EMBL" id="JARAKH010000899">
    <property type="protein sequence ID" value="KAK8373796.1"/>
    <property type="molecule type" value="Genomic_DNA"/>
</dbReference>
<feature type="non-terminal residue" evidence="2">
    <location>
        <position position="1"/>
    </location>
</feature>
<protein>
    <recommendedName>
        <fullName evidence="1">Reverse transcriptase domain-containing protein</fullName>
    </recommendedName>
</protein>
<evidence type="ECO:0000259" key="1">
    <source>
        <dbReference type="Pfam" id="PF00078"/>
    </source>
</evidence>
<evidence type="ECO:0000313" key="2">
    <source>
        <dbReference type="EMBL" id="KAK8373796.1"/>
    </source>
</evidence>
<evidence type="ECO:0000313" key="3">
    <source>
        <dbReference type="Proteomes" id="UP001487740"/>
    </source>
</evidence>
<gene>
    <name evidence="2" type="ORF">O3P69_011783</name>
</gene>
<comment type="caution">
    <text evidence="2">The sequence shown here is derived from an EMBL/GenBank/DDBJ whole genome shotgun (WGS) entry which is preliminary data.</text>
</comment>
<dbReference type="Pfam" id="PF00078">
    <property type="entry name" value="RVT_1"/>
    <property type="match status" value="1"/>
</dbReference>
<dbReference type="InterPro" id="IPR016024">
    <property type="entry name" value="ARM-type_fold"/>
</dbReference>
<accession>A0AAW0SFY1</accession>
<dbReference type="AlphaFoldDB" id="A0AAW0SFY1"/>
<reference evidence="2 3" key="1">
    <citation type="submission" date="2023-03" db="EMBL/GenBank/DDBJ databases">
        <title>High-quality genome of Scylla paramamosain provides insights in environmental adaptation.</title>
        <authorList>
            <person name="Zhang L."/>
        </authorList>
    </citation>
    <scope>NUCLEOTIDE SEQUENCE [LARGE SCALE GENOMIC DNA]</scope>
    <source>
        <strain evidence="2">LZ_2023a</strain>
        <tissue evidence="2">Muscle</tissue>
    </source>
</reference>
<dbReference type="InterPro" id="IPR043502">
    <property type="entry name" value="DNA/RNA_pol_sf"/>
</dbReference>
<dbReference type="Proteomes" id="UP001487740">
    <property type="component" value="Unassembled WGS sequence"/>
</dbReference>
<organism evidence="2 3">
    <name type="scientific">Scylla paramamosain</name>
    <name type="common">Mud crab</name>
    <dbReference type="NCBI Taxonomy" id="85552"/>
    <lineage>
        <taxon>Eukaryota</taxon>
        <taxon>Metazoa</taxon>
        <taxon>Ecdysozoa</taxon>
        <taxon>Arthropoda</taxon>
        <taxon>Crustacea</taxon>
        <taxon>Multicrustacea</taxon>
        <taxon>Malacostraca</taxon>
        <taxon>Eumalacostraca</taxon>
        <taxon>Eucarida</taxon>
        <taxon>Decapoda</taxon>
        <taxon>Pleocyemata</taxon>
        <taxon>Brachyura</taxon>
        <taxon>Eubrachyura</taxon>
        <taxon>Portunoidea</taxon>
        <taxon>Portunidae</taxon>
        <taxon>Portuninae</taxon>
        <taxon>Scylla</taxon>
    </lineage>
</organism>
<keyword evidence="3" id="KW-1185">Reference proteome</keyword>